<dbReference type="HOGENOM" id="CLU_2061389_0_0_1"/>
<protein>
    <submittedName>
        <fullName evidence="1">Uncharacterized protein</fullName>
    </submittedName>
</protein>
<sequence length="119" mass="13124">MAEVVDDGEHVSTVSMMMAPEGLWITKARTHFDVNMRAVHDSATIGDLVTLLEPMRYATPLGFIRPVDEILRIFDNGGHGTAMLFINSVNYLRKASALAFADGTRRRLGMTLDVELTAT</sequence>
<evidence type="ECO:0000313" key="2">
    <source>
        <dbReference type="Proteomes" id="UP000053392"/>
    </source>
</evidence>
<dbReference type="Proteomes" id="UP000053392">
    <property type="component" value="Unassembled WGS sequence"/>
</dbReference>
<keyword evidence="2" id="KW-1185">Reference proteome</keyword>
<gene>
    <name evidence="1" type="ORF">I313_02303</name>
</gene>
<evidence type="ECO:0000313" key="1">
    <source>
        <dbReference type="EMBL" id="KIR42136.1"/>
    </source>
</evidence>
<proteinExistence type="predicted"/>
<dbReference type="OrthoDB" id="10438205at2759"/>
<organism evidence="1 2">
    <name type="scientific">Cryptococcus deuterogattii Ram5</name>
    <dbReference type="NCBI Taxonomy" id="1296110"/>
    <lineage>
        <taxon>Eukaryota</taxon>
        <taxon>Fungi</taxon>
        <taxon>Dikarya</taxon>
        <taxon>Basidiomycota</taxon>
        <taxon>Agaricomycotina</taxon>
        <taxon>Tremellomycetes</taxon>
        <taxon>Tremellales</taxon>
        <taxon>Cryptococcaceae</taxon>
        <taxon>Cryptococcus</taxon>
        <taxon>Cryptococcus gattii species complex</taxon>
    </lineage>
</organism>
<dbReference type="AlphaFoldDB" id="A0A0D0V417"/>
<reference evidence="1 2" key="1">
    <citation type="submission" date="2015-01" db="EMBL/GenBank/DDBJ databases">
        <title>The Genome Sequence of Cryptococcus gattii Ram5.</title>
        <authorList>
            <consortium name="The Broad Institute Genomics Platform"/>
            <person name="Cuomo C."/>
            <person name="Litvintseva A."/>
            <person name="Chen Y."/>
            <person name="Heitman J."/>
            <person name="Sun S."/>
            <person name="Springer D."/>
            <person name="Dromer F."/>
            <person name="Young S."/>
            <person name="Zeng Q."/>
            <person name="Gargeya S."/>
            <person name="Abouelleil A."/>
            <person name="Alvarado L."/>
            <person name="Chapman S.B."/>
            <person name="Gainer-Dewar J."/>
            <person name="Goldberg J."/>
            <person name="Griggs A."/>
            <person name="Gujja S."/>
            <person name="Hansen M."/>
            <person name="Howarth C."/>
            <person name="Imamovic A."/>
            <person name="Larimer J."/>
            <person name="Murphy C."/>
            <person name="Naylor J."/>
            <person name="Pearson M."/>
            <person name="Priest M."/>
            <person name="Roberts A."/>
            <person name="Saif S."/>
            <person name="Shea T."/>
            <person name="Sykes S."/>
            <person name="Wortman J."/>
            <person name="Nusbaum C."/>
            <person name="Birren B."/>
        </authorList>
    </citation>
    <scope>NUCLEOTIDE SEQUENCE [LARGE SCALE GENOMIC DNA]</scope>
    <source>
        <strain evidence="1 2">Ram5</strain>
    </source>
</reference>
<accession>A0A0D0V417</accession>
<name>A0A0D0V417_9TREE</name>
<dbReference type="EMBL" id="KN847899">
    <property type="protein sequence ID" value="KIR42136.1"/>
    <property type="molecule type" value="Genomic_DNA"/>
</dbReference>